<name>A0A944GXU6_9BACI</name>
<comment type="caution">
    <text evidence="2">The sequence shown here is derived from an EMBL/GenBank/DDBJ whole genome shotgun (WGS) entry which is preliminary data.</text>
</comment>
<reference evidence="2 3" key="1">
    <citation type="journal article" date="2021" name="Microorganisms">
        <title>Bacterial Dimethylsulfoniopropionate Biosynthesis in the East China Sea.</title>
        <authorList>
            <person name="Liu J."/>
            <person name="Zhang Y."/>
            <person name="Liu J."/>
            <person name="Zhong H."/>
            <person name="Williams B.T."/>
            <person name="Zheng Y."/>
            <person name="Curson A.R.J."/>
            <person name="Sun C."/>
            <person name="Sun H."/>
            <person name="Song D."/>
            <person name="Wagner Mackenzie B."/>
            <person name="Bermejo Martinez A."/>
            <person name="Todd J.D."/>
            <person name="Zhang X.H."/>
        </authorList>
    </citation>
    <scope>NUCLEOTIDE SEQUENCE [LARGE SCALE GENOMIC DNA]</scope>
    <source>
        <strain evidence="2 3">ESS08</strain>
    </source>
</reference>
<accession>A0A944GXU6</accession>
<dbReference type="Proteomes" id="UP000761411">
    <property type="component" value="Unassembled WGS sequence"/>
</dbReference>
<dbReference type="EMBL" id="QTKX01000003">
    <property type="protein sequence ID" value="MBS8266378.1"/>
    <property type="molecule type" value="Genomic_DNA"/>
</dbReference>
<sequence>MYYPSVYVFNIWHAYDRAKTINLELENRGVPKPEKYAHSLGFFTGLFLGMFFGIHWNFFESPVFSGLTLGLVLGISGHVLEKRILKNN</sequence>
<keyword evidence="1" id="KW-0812">Transmembrane</keyword>
<gene>
    <name evidence="2" type="ORF">DYI25_18300</name>
</gene>
<dbReference type="AlphaFoldDB" id="A0A944GXU6"/>
<evidence type="ECO:0000313" key="3">
    <source>
        <dbReference type="Proteomes" id="UP000761411"/>
    </source>
</evidence>
<protein>
    <submittedName>
        <fullName evidence="2">Uncharacterized protein</fullName>
    </submittedName>
</protein>
<evidence type="ECO:0000313" key="2">
    <source>
        <dbReference type="EMBL" id="MBS8266378.1"/>
    </source>
</evidence>
<evidence type="ECO:0000256" key="1">
    <source>
        <dbReference type="SAM" id="Phobius"/>
    </source>
</evidence>
<organism evidence="2 3">
    <name type="scientific">Mesobacillus boroniphilus</name>
    <dbReference type="NCBI Taxonomy" id="308892"/>
    <lineage>
        <taxon>Bacteria</taxon>
        <taxon>Bacillati</taxon>
        <taxon>Bacillota</taxon>
        <taxon>Bacilli</taxon>
        <taxon>Bacillales</taxon>
        <taxon>Bacillaceae</taxon>
        <taxon>Mesobacillus</taxon>
    </lineage>
</organism>
<keyword evidence="1" id="KW-0472">Membrane</keyword>
<keyword evidence="3" id="KW-1185">Reference proteome</keyword>
<proteinExistence type="predicted"/>
<feature type="transmembrane region" description="Helical" evidence="1">
    <location>
        <begin position="62"/>
        <end position="80"/>
    </location>
</feature>
<keyword evidence="1" id="KW-1133">Transmembrane helix</keyword>
<feature type="transmembrane region" description="Helical" evidence="1">
    <location>
        <begin position="36"/>
        <end position="56"/>
    </location>
</feature>